<evidence type="ECO:0000313" key="3">
    <source>
        <dbReference type="Proteomes" id="UP000256913"/>
    </source>
</evidence>
<reference evidence="2 3" key="1">
    <citation type="submission" date="2018-08" db="EMBL/GenBank/DDBJ databases">
        <title>Sequencing the genomes of 1000 actinobacteria strains.</title>
        <authorList>
            <person name="Klenk H.-P."/>
        </authorList>
    </citation>
    <scope>NUCLEOTIDE SEQUENCE [LARGE SCALE GENOMIC DNA]</scope>
    <source>
        <strain evidence="2 3">DSM 44099</strain>
    </source>
</reference>
<accession>A0A3D9ZV95</accession>
<gene>
    <name evidence="2" type="ORF">DFJ67_7183</name>
</gene>
<keyword evidence="3" id="KW-1185">Reference proteome</keyword>
<dbReference type="RefSeq" id="WP_147315743.1">
    <property type="nucleotide sequence ID" value="NZ_BONB01000008.1"/>
</dbReference>
<proteinExistence type="predicted"/>
<evidence type="ECO:0000256" key="1">
    <source>
        <dbReference type="SAM" id="SignalP"/>
    </source>
</evidence>
<feature type="signal peptide" evidence="1">
    <location>
        <begin position="1"/>
        <end position="26"/>
    </location>
</feature>
<sequence>MLDLRTLRLLAAAVAASLLLAGCYMGDPTADPAGVVSVDGQVAAVVPQCGDEYVAGLTIEEYPYEEDVSVQPTSRVLWSVSGARKQRSTGPFVIGDAGPWKSEAVPLTGPLPAMFMLSITTSRRTAVSGIEQSMAQGLKHDQVLVDGATLPSSALAEKWGC</sequence>
<dbReference type="Proteomes" id="UP000256913">
    <property type="component" value="Unassembled WGS sequence"/>
</dbReference>
<protein>
    <submittedName>
        <fullName evidence="2">Uncharacterized protein</fullName>
    </submittedName>
</protein>
<dbReference type="EMBL" id="QUMQ01000001">
    <property type="protein sequence ID" value="REG01108.1"/>
    <property type="molecule type" value="Genomic_DNA"/>
</dbReference>
<feature type="chain" id="PRO_5039450148" evidence="1">
    <location>
        <begin position="27"/>
        <end position="161"/>
    </location>
</feature>
<evidence type="ECO:0000313" key="2">
    <source>
        <dbReference type="EMBL" id="REG01108.1"/>
    </source>
</evidence>
<name>A0A3D9ZV95_9ACTN</name>
<dbReference type="PROSITE" id="PS51257">
    <property type="entry name" value="PROKAR_LIPOPROTEIN"/>
    <property type="match status" value="1"/>
</dbReference>
<dbReference type="AlphaFoldDB" id="A0A3D9ZV95"/>
<comment type="caution">
    <text evidence="2">The sequence shown here is derived from an EMBL/GenBank/DDBJ whole genome shotgun (WGS) entry which is preliminary data.</text>
</comment>
<keyword evidence="1" id="KW-0732">Signal</keyword>
<organism evidence="2 3">
    <name type="scientific">Asanoa ferruginea</name>
    <dbReference type="NCBI Taxonomy" id="53367"/>
    <lineage>
        <taxon>Bacteria</taxon>
        <taxon>Bacillati</taxon>
        <taxon>Actinomycetota</taxon>
        <taxon>Actinomycetes</taxon>
        <taxon>Micromonosporales</taxon>
        <taxon>Micromonosporaceae</taxon>
        <taxon>Asanoa</taxon>
    </lineage>
</organism>